<gene>
    <name evidence="1" type="ORF">UFOVP115_69</name>
</gene>
<proteinExistence type="predicted"/>
<reference evidence="1" key="1">
    <citation type="submission" date="2020-04" db="EMBL/GenBank/DDBJ databases">
        <authorList>
            <person name="Chiriac C."/>
            <person name="Salcher M."/>
            <person name="Ghai R."/>
            <person name="Kavagutti S V."/>
        </authorList>
    </citation>
    <scope>NUCLEOTIDE SEQUENCE</scope>
</reference>
<sequence length="96" mass="11285">MIQGKLYRKDGSLLRRVKYQMLGVWLYTYLRLMKNQHKLIMQMREQMKTARSLERLKVASLIENGIDHLPNSCQGMCDSHLIVEFIKALEDKSDGE</sequence>
<organism evidence="1">
    <name type="scientific">uncultured Caudovirales phage</name>
    <dbReference type="NCBI Taxonomy" id="2100421"/>
    <lineage>
        <taxon>Viruses</taxon>
        <taxon>Duplodnaviria</taxon>
        <taxon>Heunggongvirae</taxon>
        <taxon>Uroviricota</taxon>
        <taxon>Caudoviricetes</taxon>
        <taxon>Peduoviridae</taxon>
        <taxon>Maltschvirus</taxon>
        <taxon>Maltschvirus maltsch</taxon>
    </lineage>
</organism>
<dbReference type="EMBL" id="LR796236">
    <property type="protein sequence ID" value="CAB4129633.1"/>
    <property type="molecule type" value="Genomic_DNA"/>
</dbReference>
<accession>A0A6J5L8H7</accession>
<name>A0A6J5L8H7_9CAUD</name>
<protein>
    <submittedName>
        <fullName evidence="1">Uncharacterized protein</fullName>
    </submittedName>
</protein>
<evidence type="ECO:0000313" key="1">
    <source>
        <dbReference type="EMBL" id="CAB4129633.1"/>
    </source>
</evidence>